<keyword evidence="2" id="KW-0732">Signal</keyword>
<dbReference type="InterPro" id="IPR046732">
    <property type="entry name" value="DUF6624"/>
</dbReference>
<evidence type="ECO:0000256" key="1">
    <source>
        <dbReference type="SAM" id="MobiDB-lite"/>
    </source>
</evidence>
<accession>A0A1M7RDL0</accession>
<feature type="signal peptide" evidence="2">
    <location>
        <begin position="1"/>
        <end position="22"/>
    </location>
</feature>
<dbReference type="Pfam" id="PF20329">
    <property type="entry name" value="DUF6624"/>
    <property type="match status" value="1"/>
</dbReference>
<proteinExistence type="predicted"/>
<evidence type="ECO:0000313" key="4">
    <source>
        <dbReference type="Proteomes" id="UP000184339"/>
    </source>
</evidence>
<name>A0A1M7RDL0_9BURK</name>
<feature type="chain" id="PRO_5012297215" evidence="2">
    <location>
        <begin position="23"/>
        <end position="193"/>
    </location>
</feature>
<gene>
    <name evidence="3" type="ORF">SAMN05192549_12118</name>
</gene>
<dbReference type="RefSeq" id="WP_139260726.1">
    <property type="nucleotide sequence ID" value="NZ_FRCX01000021.1"/>
</dbReference>
<dbReference type="OrthoDB" id="7446297at2"/>
<dbReference type="Proteomes" id="UP000184339">
    <property type="component" value="Unassembled WGS sequence"/>
</dbReference>
<evidence type="ECO:0000313" key="3">
    <source>
        <dbReference type="EMBL" id="SHN44261.1"/>
    </source>
</evidence>
<sequence length="193" mass="21931">MKTSNLSRAVLALAFLPLLAAAEPCEKTALAQQYAKMRSDDQSLRGRYIHILEMEHRKEKFDPKEKDQLEYTISDIDESNQRNLDKLIEQCGWPGKLDANRAADAAFLIIQHADLDYQLKHADLLAAANKRGEIPNKIYAMFVDRVRLRQGKGQLYGTQQEYGSNKMPPIDDPKNLNQRRKTMGLPPLPTPAN</sequence>
<keyword evidence="4" id="KW-1185">Reference proteome</keyword>
<dbReference type="AlphaFoldDB" id="A0A1M7RDL0"/>
<reference evidence="4" key="1">
    <citation type="submission" date="2016-11" db="EMBL/GenBank/DDBJ databases">
        <authorList>
            <person name="Varghese N."/>
            <person name="Submissions S."/>
        </authorList>
    </citation>
    <scope>NUCLEOTIDE SEQUENCE [LARGE SCALE GENOMIC DNA]</scope>
    <source>
        <strain evidence="4">Sac-22</strain>
    </source>
</reference>
<evidence type="ECO:0000256" key="2">
    <source>
        <dbReference type="SAM" id="SignalP"/>
    </source>
</evidence>
<dbReference type="EMBL" id="FRCX01000021">
    <property type="protein sequence ID" value="SHN44261.1"/>
    <property type="molecule type" value="Genomic_DNA"/>
</dbReference>
<dbReference type="STRING" id="551987.SAMN05192549_12118"/>
<protein>
    <submittedName>
        <fullName evidence="3">Uncharacterized protein</fullName>
    </submittedName>
</protein>
<organism evidence="3 4">
    <name type="scientific">Duganella sacchari</name>
    <dbReference type="NCBI Taxonomy" id="551987"/>
    <lineage>
        <taxon>Bacteria</taxon>
        <taxon>Pseudomonadati</taxon>
        <taxon>Pseudomonadota</taxon>
        <taxon>Betaproteobacteria</taxon>
        <taxon>Burkholderiales</taxon>
        <taxon>Oxalobacteraceae</taxon>
        <taxon>Telluria group</taxon>
        <taxon>Duganella</taxon>
    </lineage>
</organism>
<feature type="region of interest" description="Disordered" evidence="1">
    <location>
        <begin position="157"/>
        <end position="193"/>
    </location>
</feature>